<accession>A0A2U1Q7D6</accession>
<proteinExistence type="predicted"/>
<protein>
    <recommendedName>
        <fullName evidence="3">Zinc finger GRF-type domain-containing protein</fullName>
    </recommendedName>
</protein>
<dbReference type="Proteomes" id="UP000245207">
    <property type="component" value="Unassembled WGS sequence"/>
</dbReference>
<keyword evidence="2" id="KW-1185">Reference proteome</keyword>
<name>A0A2U1Q7D6_ARTAN</name>
<gene>
    <name evidence="1" type="ORF">CTI12_AA066260</name>
</gene>
<evidence type="ECO:0008006" key="3">
    <source>
        <dbReference type="Google" id="ProtNLM"/>
    </source>
</evidence>
<sequence length="146" mass="17267">MRSSSSFSRSNRMTLQEAWDATHCKCPLPVEPQVAWTLDNPGRRFKACPIYDENDKCDFYRFLDPELPTDYYRYLFFNMHEENKKLKNMLKTRRNYGEGSSSEMGKMKEELTEIRSKVEVLPFLLELVFVAWEVVVVAWELLVVPL</sequence>
<dbReference type="PANTHER" id="PTHR33248">
    <property type="entry name" value="ZINC ION-BINDING PROTEIN"/>
    <property type="match status" value="1"/>
</dbReference>
<dbReference type="AlphaFoldDB" id="A0A2U1Q7D6"/>
<evidence type="ECO:0000313" key="2">
    <source>
        <dbReference type="Proteomes" id="UP000245207"/>
    </source>
</evidence>
<comment type="caution">
    <text evidence="1">The sequence shown here is derived from an EMBL/GenBank/DDBJ whole genome shotgun (WGS) entry which is preliminary data.</text>
</comment>
<reference evidence="1 2" key="1">
    <citation type="journal article" date="2018" name="Mol. Plant">
        <title>The genome of Artemisia annua provides insight into the evolution of Asteraceae family and artemisinin biosynthesis.</title>
        <authorList>
            <person name="Shen Q."/>
            <person name="Zhang L."/>
            <person name="Liao Z."/>
            <person name="Wang S."/>
            <person name="Yan T."/>
            <person name="Shi P."/>
            <person name="Liu M."/>
            <person name="Fu X."/>
            <person name="Pan Q."/>
            <person name="Wang Y."/>
            <person name="Lv Z."/>
            <person name="Lu X."/>
            <person name="Zhang F."/>
            <person name="Jiang W."/>
            <person name="Ma Y."/>
            <person name="Chen M."/>
            <person name="Hao X."/>
            <person name="Li L."/>
            <person name="Tang Y."/>
            <person name="Lv G."/>
            <person name="Zhou Y."/>
            <person name="Sun X."/>
            <person name="Brodelius P.E."/>
            <person name="Rose J.K.C."/>
            <person name="Tang K."/>
        </authorList>
    </citation>
    <scope>NUCLEOTIDE SEQUENCE [LARGE SCALE GENOMIC DNA]</scope>
    <source>
        <strain evidence="2">cv. Huhao1</strain>
        <tissue evidence="1">Leaf</tissue>
    </source>
</reference>
<evidence type="ECO:0000313" key="1">
    <source>
        <dbReference type="EMBL" id="PWA93914.1"/>
    </source>
</evidence>
<dbReference type="EMBL" id="PKPP01000347">
    <property type="protein sequence ID" value="PWA93914.1"/>
    <property type="molecule type" value="Genomic_DNA"/>
</dbReference>
<organism evidence="1 2">
    <name type="scientific">Artemisia annua</name>
    <name type="common">Sweet wormwood</name>
    <dbReference type="NCBI Taxonomy" id="35608"/>
    <lineage>
        <taxon>Eukaryota</taxon>
        <taxon>Viridiplantae</taxon>
        <taxon>Streptophyta</taxon>
        <taxon>Embryophyta</taxon>
        <taxon>Tracheophyta</taxon>
        <taxon>Spermatophyta</taxon>
        <taxon>Magnoliopsida</taxon>
        <taxon>eudicotyledons</taxon>
        <taxon>Gunneridae</taxon>
        <taxon>Pentapetalae</taxon>
        <taxon>asterids</taxon>
        <taxon>campanulids</taxon>
        <taxon>Asterales</taxon>
        <taxon>Asteraceae</taxon>
        <taxon>Asteroideae</taxon>
        <taxon>Anthemideae</taxon>
        <taxon>Artemisiinae</taxon>
        <taxon>Artemisia</taxon>
    </lineage>
</organism>